<organism evidence="1 2">
    <name type="scientific">Nonomuraea roseola</name>
    <dbReference type="NCBI Taxonomy" id="46179"/>
    <lineage>
        <taxon>Bacteria</taxon>
        <taxon>Bacillati</taxon>
        <taxon>Actinomycetota</taxon>
        <taxon>Actinomycetes</taxon>
        <taxon>Streptosporangiales</taxon>
        <taxon>Streptosporangiaceae</taxon>
        <taxon>Nonomuraea</taxon>
    </lineage>
</organism>
<dbReference type="RefSeq" id="WP_379479088.1">
    <property type="nucleotide sequence ID" value="NZ_JBHMCE010000007.1"/>
</dbReference>
<evidence type="ECO:0000313" key="2">
    <source>
        <dbReference type="Proteomes" id="UP001589646"/>
    </source>
</evidence>
<dbReference type="Proteomes" id="UP001589646">
    <property type="component" value="Unassembled WGS sequence"/>
</dbReference>
<protein>
    <submittedName>
        <fullName evidence="1">Uncharacterized protein</fullName>
    </submittedName>
</protein>
<accession>A0ABV5Q4X0</accession>
<sequence>MLSAIAFFSFDLDSQSRRITRWPSSFHGATPVTSENSYTMSVDATLVFRGAWPPIGESGEMISHHLDLPLVRSRVPPFGPPSFRLRKLQSIRRTLLHSSNMGAAKELVGLAIELEPHQGAMERPELVEIIDPESWSLPSHWYSIPARAACHKLGNCSDHGPRTTGSLVSAIAGLVASDRG</sequence>
<proteinExistence type="predicted"/>
<dbReference type="EMBL" id="JBHMCE010000007">
    <property type="protein sequence ID" value="MFB9529801.1"/>
    <property type="molecule type" value="Genomic_DNA"/>
</dbReference>
<name>A0ABV5Q4X0_9ACTN</name>
<gene>
    <name evidence="1" type="ORF">ACFFRN_24630</name>
</gene>
<evidence type="ECO:0000313" key="1">
    <source>
        <dbReference type="EMBL" id="MFB9529801.1"/>
    </source>
</evidence>
<reference evidence="1 2" key="1">
    <citation type="submission" date="2024-09" db="EMBL/GenBank/DDBJ databases">
        <authorList>
            <person name="Sun Q."/>
            <person name="Mori K."/>
        </authorList>
    </citation>
    <scope>NUCLEOTIDE SEQUENCE [LARGE SCALE GENOMIC DNA]</scope>
    <source>
        <strain evidence="1 2">JCM 3323</strain>
    </source>
</reference>
<comment type="caution">
    <text evidence="1">The sequence shown here is derived from an EMBL/GenBank/DDBJ whole genome shotgun (WGS) entry which is preliminary data.</text>
</comment>
<keyword evidence="2" id="KW-1185">Reference proteome</keyword>